<dbReference type="Gene3D" id="3.40.630.30">
    <property type="match status" value="1"/>
</dbReference>
<evidence type="ECO:0000313" key="5">
    <source>
        <dbReference type="Proteomes" id="UP000189735"/>
    </source>
</evidence>
<dbReference type="PANTHER" id="PTHR31435:SF10">
    <property type="entry name" value="BSR4717 PROTEIN"/>
    <property type="match status" value="1"/>
</dbReference>
<dbReference type="GO" id="GO:0016747">
    <property type="term" value="F:acyltransferase activity, transferring groups other than amino-acyl groups"/>
    <property type="evidence" value="ECO:0007669"/>
    <property type="project" value="InterPro"/>
</dbReference>
<protein>
    <submittedName>
        <fullName evidence="4">Uncharacterized protein</fullName>
    </submittedName>
</protein>
<evidence type="ECO:0000259" key="2">
    <source>
        <dbReference type="PROSITE" id="PS51186"/>
    </source>
</evidence>
<dbReference type="CDD" id="cd04301">
    <property type="entry name" value="NAT_SF"/>
    <property type="match status" value="1"/>
</dbReference>
<dbReference type="RefSeq" id="WP_044438839.1">
    <property type="nucleotide sequence ID" value="NZ_FUYG01000002.1"/>
</dbReference>
<proteinExistence type="predicted"/>
<evidence type="ECO:0000259" key="3">
    <source>
        <dbReference type="PROSITE" id="PS51729"/>
    </source>
</evidence>
<dbReference type="InterPro" id="IPR031165">
    <property type="entry name" value="GNAT_YJDJ"/>
</dbReference>
<dbReference type="PANTHER" id="PTHR31435">
    <property type="entry name" value="PROTEIN NATD1"/>
    <property type="match status" value="1"/>
</dbReference>
<sequence>MIDITDSGREYELSIDGEVVGRCFYRDAGRRRVFIHTEVDAGHAGQGLATKLIEYALRDCRAQGMRIVARCPMVSAYLGKHNDFADLVDTPAGVDAPGDSNGDSPDRR</sequence>
<dbReference type="PROSITE" id="PS51186">
    <property type="entry name" value="GNAT"/>
    <property type="match status" value="1"/>
</dbReference>
<evidence type="ECO:0000256" key="1">
    <source>
        <dbReference type="SAM" id="MobiDB-lite"/>
    </source>
</evidence>
<dbReference type="Proteomes" id="UP000189735">
    <property type="component" value="Unassembled WGS sequence"/>
</dbReference>
<dbReference type="PROSITE" id="PS51729">
    <property type="entry name" value="GNAT_YJDJ"/>
    <property type="match status" value="1"/>
</dbReference>
<feature type="region of interest" description="Disordered" evidence="1">
    <location>
        <begin position="89"/>
        <end position="108"/>
    </location>
</feature>
<dbReference type="AlphaFoldDB" id="A0A1T4XDV4"/>
<dbReference type="InterPro" id="IPR016181">
    <property type="entry name" value="Acyl_CoA_acyltransferase"/>
</dbReference>
<dbReference type="Pfam" id="PF14542">
    <property type="entry name" value="Acetyltransf_CG"/>
    <property type="match status" value="1"/>
</dbReference>
<feature type="domain" description="N-acetyltransferase" evidence="2">
    <location>
        <begin position="1"/>
        <end position="108"/>
    </location>
</feature>
<organism evidence="4 5">
    <name type="scientific">Agreia bicolorata</name>
    <dbReference type="NCBI Taxonomy" id="110935"/>
    <lineage>
        <taxon>Bacteria</taxon>
        <taxon>Bacillati</taxon>
        <taxon>Actinomycetota</taxon>
        <taxon>Actinomycetes</taxon>
        <taxon>Micrococcales</taxon>
        <taxon>Microbacteriaceae</taxon>
        <taxon>Agreia</taxon>
    </lineage>
</organism>
<accession>A0A1T4XDV4</accession>
<dbReference type="EMBL" id="FUYG01000002">
    <property type="protein sequence ID" value="SKA87295.1"/>
    <property type="molecule type" value="Genomic_DNA"/>
</dbReference>
<gene>
    <name evidence="4" type="ORF">SAMN06295879_1059</name>
</gene>
<evidence type="ECO:0000313" key="4">
    <source>
        <dbReference type="EMBL" id="SKA87295.1"/>
    </source>
</evidence>
<dbReference type="InterPro" id="IPR045057">
    <property type="entry name" value="Gcn5-rel_NAT"/>
</dbReference>
<dbReference type="InterPro" id="IPR000182">
    <property type="entry name" value="GNAT_dom"/>
</dbReference>
<feature type="domain" description="N-acetyltransferase" evidence="3">
    <location>
        <begin position="3"/>
        <end position="89"/>
    </location>
</feature>
<dbReference type="SUPFAM" id="SSF55729">
    <property type="entry name" value="Acyl-CoA N-acyltransferases (Nat)"/>
    <property type="match status" value="1"/>
</dbReference>
<reference evidence="5" key="1">
    <citation type="submission" date="2017-02" db="EMBL/GenBank/DDBJ databases">
        <authorList>
            <person name="Varghese N."/>
            <person name="Submissions S."/>
        </authorList>
    </citation>
    <scope>NUCLEOTIDE SEQUENCE [LARGE SCALE GENOMIC DNA]</scope>
    <source>
        <strain evidence="5">VKM Ac-2052</strain>
    </source>
</reference>
<name>A0A1T4XDV4_9MICO</name>